<dbReference type="EMBL" id="VSRQ01000002">
    <property type="protein sequence ID" value="TYK50614.1"/>
    <property type="molecule type" value="Genomic_DNA"/>
</dbReference>
<dbReference type="AlphaFoldDB" id="A0A5D3FRC7"/>
<organism evidence="1 2">
    <name type="scientific">Actinomadura decatromicini</name>
    <dbReference type="NCBI Taxonomy" id="2604572"/>
    <lineage>
        <taxon>Bacteria</taxon>
        <taxon>Bacillati</taxon>
        <taxon>Actinomycetota</taxon>
        <taxon>Actinomycetes</taxon>
        <taxon>Streptosporangiales</taxon>
        <taxon>Thermomonosporaceae</taxon>
        <taxon>Actinomadura</taxon>
    </lineage>
</organism>
<dbReference type="Gene3D" id="3.40.50.720">
    <property type="entry name" value="NAD(P)-binding Rossmann-like Domain"/>
    <property type="match status" value="1"/>
</dbReference>
<accession>A0A5D3FRC7</accession>
<proteinExistence type="predicted"/>
<comment type="caution">
    <text evidence="1">The sequence shown here is derived from an EMBL/GenBank/DDBJ whole genome shotgun (WGS) entry which is preliminary data.</text>
</comment>
<sequence>MADSELMRTVLVAASDVEVRFGDAGGKCEIAVGPRAFSLAAGEDSLDALAEVLLRVVPRLRRAAPAAEQLSAAEVATLEPYVERFREMGVLLFPGDEVVIDDEPGRRLYSYVARRAADPDRAFMGVRAKRIVLRGPEHVVSVWGRLLSEQAIQVEQADEEADLNIVVASDEEVLMAVNRALCSARRNWVPVVFSPQSVRIGPWVKAGESGCLRCFVPPDTAAGKERSARPGWATMQAGSLHWTGGLLSHLALNALLPMGAEHPWGRVTTVDVVAGEQRSVTTWRDPFCDDCGERSVPHREWVTL</sequence>
<reference evidence="1 2" key="1">
    <citation type="submission" date="2019-08" db="EMBL/GenBank/DDBJ databases">
        <title>Actinomadura sp. nov. CYP1-5 isolated from mountain soil.</title>
        <authorList>
            <person name="Songsumanus A."/>
            <person name="Kuncharoen N."/>
            <person name="Kudo T."/>
            <person name="Yuki M."/>
            <person name="Igarashi Y."/>
            <person name="Tanasupawat S."/>
        </authorList>
    </citation>
    <scope>NUCLEOTIDE SEQUENCE [LARGE SCALE GENOMIC DNA]</scope>
    <source>
        <strain evidence="1 2">CYP1-5</strain>
    </source>
</reference>
<name>A0A5D3FRC7_9ACTN</name>
<evidence type="ECO:0008006" key="3">
    <source>
        <dbReference type="Google" id="ProtNLM"/>
    </source>
</evidence>
<keyword evidence="2" id="KW-1185">Reference proteome</keyword>
<gene>
    <name evidence="1" type="ORF">FXF68_08880</name>
</gene>
<evidence type="ECO:0000313" key="1">
    <source>
        <dbReference type="EMBL" id="TYK50614.1"/>
    </source>
</evidence>
<evidence type="ECO:0000313" key="2">
    <source>
        <dbReference type="Proteomes" id="UP000323505"/>
    </source>
</evidence>
<dbReference type="Proteomes" id="UP000323505">
    <property type="component" value="Unassembled WGS sequence"/>
</dbReference>
<dbReference type="RefSeq" id="WP_148758473.1">
    <property type="nucleotide sequence ID" value="NZ_VSRQ01000002.1"/>
</dbReference>
<protein>
    <recommendedName>
        <fullName evidence="3">TOMM leader peptide-binding protein</fullName>
    </recommendedName>
</protein>